<evidence type="ECO:0000313" key="2">
    <source>
        <dbReference type="EMBL" id="KFB77794.1"/>
    </source>
</evidence>
<dbReference type="GO" id="GO:0043565">
    <property type="term" value="F:sequence-specific DNA binding"/>
    <property type="evidence" value="ECO:0007669"/>
    <property type="project" value="TreeGrafter"/>
</dbReference>
<dbReference type="Gene3D" id="3.30.70.1290">
    <property type="entry name" value="Transposase IS200-like"/>
    <property type="match status" value="1"/>
</dbReference>
<proteinExistence type="predicted"/>
<evidence type="ECO:0000259" key="1">
    <source>
        <dbReference type="SMART" id="SM01321"/>
    </source>
</evidence>
<protein>
    <submittedName>
        <fullName evidence="2">Transposase</fullName>
    </submittedName>
</protein>
<dbReference type="SMART" id="SM01321">
    <property type="entry name" value="Y1_Tnp"/>
    <property type="match status" value="1"/>
</dbReference>
<keyword evidence="3" id="KW-1185">Reference proteome</keyword>
<accession>A0A080MKB4</accession>
<dbReference type="PANTHER" id="PTHR36966:SF1">
    <property type="entry name" value="REP-ASSOCIATED TYROSINE TRANSPOSASE"/>
    <property type="match status" value="1"/>
</dbReference>
<dbReference type="STRING" id="1453999.AW06_001036"/>
<dbReference type="GO" id="GO:0004803">
    <property type="term" value="F:transposase activity"/>
    <property type="evidence" value="ECO:0007669"/>
    <property type="project" value="InterPro"/>
</dbReference>
<sequence length="165" mass="19462">MDYRRAQTPGGTCFFTVNLADRDSDTLVRHLEALRTAMTTVREAHPFKLLAMVVLPEHLHAIWRLPAEDANFALRWSLIKAGFSRSLPRSETISPSRQSKRERGIWQRRYWEHQIRDEIDLERHIDYIHYNPVRHGWVKQPTDWPHSTLHAYIERGIVAADWGRS</sequence>
<gene>
    <name evidence="2" type="ORF">AW06_001036</name>
</gene>
<reference evidence="2" key="1">
    <citation type="submission" date="2014-02" db="EMBL/GenBank/DDBJ databases">
        <title>Expanding our view of genomic diversity in Candidatus Accumulibacter clades.</title>
        <authorList>
            <person name="Skennerton C.T."/>
            <person name="Barr J.J."/>
            <person name="Slater F.R."/>
            <person name="Bond P.L."/>
            <person name="Tyson G.W."/>
        </authorList>
    </citation>
    <scope>NUCLEOTIDE SEQUENCE [LARGE SCALE GENOMIC DNA]</scope>
</reference>
<dbReference type="InterPro" id="IPR052715">
    <property type="entry name" value="RAYT_transposase"/>
</dbReference>
<dbReference type="SUPFAM" id="SSF143422">
    <property type="entry name" value="Transposase IS200-like"/>
    <property type="match status" value="1"/>
</dbReference>
<dbReference type="GO" id="GO:0006313">
    <property type="term" value="P:DNA transposition"/>
    <property type="evidence" value="ECO:0007669"/>
    <property type="project" value="InterPro"/>
</dbReference>
<dbReference type="PANTHER" id="PTHR36966">
    <property type="entry name" value="REP-ASSOCIATED TYROSINE TRANSPOSASE"/>
    <property type="match status" value="1"/>
</dbReference>
<name>A0A080MKB4_9PROT</name>
<comment type="caution">
    <text evidence="2">The sequence shown here is derived from an EMBL/GenBank/DDBJ whole genome shotgun (WGS) entry which is preliminary data.</text>
</comment>
<dbReference type="Proteomes" id="UP000021315">
    <property type="component" value="Unassembled WGS sequence"/>
</dbReference>
<dbReference type="AlphaFoldDB" id="A0A080MKB4"/>
<dbReference type="InterPro" id="IPR002686">
    <property type="entry name" value="Transposase_17"/>
</dbReference>
<evidence type="ECO:0000313" key="3">
    <source>
        <dbReference type="Proteomes" id="UP000021315"/>
    </source>
</evidence>
<feature type="domain" description="Transposase IS200-like" evidence="1">
    <location>
        <begin position="8"/>
        <end position="131"/>
    </location>
</feature>
<dbReference type="InterPro" id="IPR036515">
    <property type="entry name" value="Transposase_17_sf"/>
</dbReference>
<dbReference type="EMBL" id="JDST02000017">
    <property type="protein sequence ID" value="KFB77794.1"/>
    <property type="molecule type" value="Genomic_DNA"/>
</dbReference>
<dbReference type="RefSeq" id="WP_034946011.1">
    <property type="nucleotide sequence ID" value="NZ_JDST02000017.1"/>
</dbReference>
<organism evidence="2 3">
    <name type="scientific">Candidatus Accumulibacter cognatus</name>
    <dbReference type="NCBI Taxonomy" id="2954383"/>
    <lineage>
        <taxon>Bacteria</taxon>
        <taxon>Pseudomonadati</taxon>
        <taxon>Pseudomonadota</taxon>
        <taxon>Betaproteobacteria</taxon>
        <taxon>Candidatus Accumulibacter</taxon>
    </lineage>
</organism>
<dbReference type="NCBIfam" id="NF047646">
    <property type="entry name" value="REP_Tyr_transpos"/>
    <property type="match status" value="1"/>
</dbReference>